<feature type="compositionally biased region" description="Polar residues" evidence="11">
    <location>
        <begin position="1296"/>
        <end position="1307"/>
    </location>
</feature>
<keyword evidence="6 9" id="KW-0863">Zinc-finger</keyword>
<feature type="region of interest" description="Disordered" evidence="11">
    <location>
        <begin position="2528"/>
        <end position="2576"/>
    </location>
</feature>
<feature type="region of interest" description="Disordered" evidence="11">
    <location>
        <begin position="1133"/>
        <end position="1154"/>
    </location>
</feature>
<dbReference type="SMART" id="SM00160">
    <property type="entry name" value="RanBD"/>
    <property type="match status" value="3"/>
</dbReference>
<dbReference type="GO" id="GO:0016747">
    <property type="term" value="F:acyltransferase activity, transferring groups other than amino-acyl groups"/>
    <property type="evidence" value="ECO:0007669"/>
    <property type="project" value="InterPro"/>
</dbReference>
<dbReference type="InterPro" id="IPR020610">
    <property type="entry name" value="Thiolase_AS"/>
</dbReference>
<dbReference type="PROSITE" id="PS00098">
    <property type="entry name" value="THIOLASE_1"/>
    <property type="match status" value="1"/>
</dbReference>
<gene>
    <name evidence="14" type="ORF">HCN44_005915</name>
</gene>
<evidence type="ECO:0000259" key="13">
    <source>
        <dbReference type="PROSITE" id="PS50199"/>
    </source>
</evidence>
<evidence type="ECO:0000256" key="4">
    <source>
        <dbReference type="ARBA" id="ARBA00022679"/>
    </source>
</evidence>
<evidence type="ECO:0000256" key="7">
    <source>
        <dbReference type="ARBA" id="ARBA00022833"/>
    </source>
</evidence>
<sequence length="3074" mass="341257">MFRNKVAVDRHVQEQFRKVTDEKERNLRCYNIAKLYYSVQDYDSARHYVSSYLEVKSESAPAHKLLGEIFEALGQKQKALVQYKQSLELEGRQDDLVLKVCELLTDTDVSVDVNSVKYWTERASDKFPNHSIIFRLKERMLISEKTDVTNEDLEALIISELSARPSDIELRVKLIKYYQSKKRLDDAFQHAIDIESKFSHRDSLIWYETLCALLTQYKDTKQQKWSFWILYLSCLERYAALSIKEQGIQIPKSIEDAIQAVSNFDQALTESKQHNIDNNTKFTEQMYCHMFAQLNYHLACLIIRRTKREQGSWTEAGRLCAPLLLTAMHSSPIDTVAPLSANIKAQSNQAQVDIWHREGAYRCSQAAHVLQDYIRNDVKRLTDKIEKFCIGSWRERLYQRIFTSKKYSTIMSKSYFANDTTKNSPMRLLSSTELAEYDEISEQVFPASLHHHVWLGIVNKPKPLKSQNLQSKSINSVPIKNQQCHVFKNLQISAHNLNQASPDSLSQLDIDAFLNATILCSSVIVEDHKKSGFLNPDRFPTLPADLTNTLCTSVQEKWWLSAYKMYNNQDGNNIGGDIGELRQELQFGLEIVRCIGNHGLHPTIIVQLARIFQYRAKLLRENENSDETLNYLERRYELYWSTVIPLLERLLNNQSIRFIITKVFDYQGGDMNNLELSNALEEGRLTLAEIMVKEKKYEEAVASLQILKCPESSCLQGDVYKILADESSISYEKNNITSPLRSDHIIMLTKAKNCYYLTLDRLRSPGMNPNHPLNAELGNKILSIENELKKIDPDYVNHHTNRNNDDNCASDESYSSAHSDEQHSIFYASNSVLHGTPRVNKVRTTPKQSSTPRISQQERLFNDSTRSRVHFEARPSPERLDAQIRQLIHSKDSMISTVVEQYKIILESNKTLVESNKNMKDMLEELRREFNEFRKDSAQKRDLRQSNINHTNNDTGSYGFEDDVYDNLTDHTQNLSLQQQQQRPRYAPVPFGYKTPIVSHMQSPAMPPNMFATPRAPFSPHDYSQANPLSNDYYNTMQPFLQQNYNDPYNQAMGPTIYGTPSRPIYPPQVFSRTPSVDQSPIGGIPPQVLPGQTPASFMMPRMMAPLSQETHLPQNVALAQMQQMIDLTRQGMSDTSITSTPPPPPPQQQQQQLQQIQIQQQQQQIQQQQQVQQQQQTPRSSILGQILQKNPLVNKAPPVNVVITKSDTVPTTVPPVQPTMSVTIPPQHINSGNSINMQQNNYSLNNTVENIPHTYQMTMPSHAIIPTTVIHPPLSATITNTIAAGAEKSKHNVSLLSTGSHNSSTDAAEVEHDPIPDFKPIIPLPDEITVTTGEEDEEELYCARAKLFRYSDKEWKDRGVGNVKLLKNTEGKVRLLMRREQVLKICANHFLTADMELSPMMNSDRAWTWAANDFADQEVKLETLAIRFKLPAEAQSFKEHFDKAKASLPLSPVKPVKKSQPPVTSTQTTTATPVTTSSSSSVVLGGFSFSTTPIIQQKTSVDTKKNEETAKPSPFSGFSFTKTTDSPAAPVDFSFNQKSVIQNTKTTATAVASKPSLAEMFKPEVGSWECKSCYTRNTSSNVKCLACEGPSPNAPAPIVKEAPIQNAKITSAAPPPPTTTTTTGKPSLSEMFKPEVGSWECKSCYTRNKSSSVKCLACEGPSPNAPAASANDTTNKSSVIASTPFTFGIPAAVQTNQNTLSTAKPLFNDIFKNKSETSVGATPAFSFGIPANKETSSFNFKAPVIDDKNKIGESKSFEGFSTKPPSTDFNFSNQEAKNLPSKSPFSFGSPGKSFEFHLASKSPVKSSGGGGGDDASDDEVVESEDIYFAPVIPLPDKIDVKTGEEDEEVLYTHRSKLFRYDSNTKEWKERGLGDIKILRHTVTKKLRLVMRRDRTLKLCLNQYVPRDLEITSKDEKTWLWKASDFSEGEIEHVSLACRFKNSEIAELFKKAIDNAIAAIDINETPSSASTASPQDIQVLFELSVTDEEKNAALKLKLPENFYSYKQKDDCKGCRGCQESDVSLFDDKKNKGTTSKTPSQVIKLDPPKLTPPTKTQFSATTTTTAAATTTTTTTNSNIFSFQKSPIQPTETKQLKHGTLASIINHPQDIKSGFSFGGTKNNNNNDSVVRNLFGGTPSICSPTTAPQTDSPFGKNVFGEKSSIFGQQSLPTFASVGSTNIFGGATPVKTSEASSTTTTTAMPLFGGAPTFATAFGMTKNSETSNKTSENIFGSAAKDSSTSTLFSNGNNLFSANTTNNNETTSTPPVFGNTSSFGSNFSFGGLATTTPSTTSIFGGKQPLTSTTDEKKETTVPSFLKTAENTVTFEALAAGTSKPAGFTTNPNFSFAGAGQSVFGSKTPQSSTKKTPQKNEDNDKDADEENDDGQDGEYDPHYEPIIPLPDAIEVKTGEEDEEALFCQRAKLYRYETETKEWKERGVGDMKILHHVEQGRYRLLLRREQVYKVVCNMALTSDFDLQPLQTSDRAWVWGGTNYAEDTPSVEKLAVRFKNPELAMNFKDVVDRAIEDLCTRPKNDSHQNHEGEEEDDEEEDDDVDDVDDDGGHNNEDTDEGDEGDDDDDEVSYSFFKVANLLTLEENEFVPVCQNGIVKIYYDSEVFASRIVFENDHGEILFELDGNCCTWTAYDEFFEIPIRRTMKLEFQVESDAVEFYNNVRDNVEESGFSKVSIFFVSAKRTPFGKMGGMFVNKTATDLSIVAATSAMQSAGLKPDQIDHVVFGNVLSLSSSDGAFLPRHVLLKSGIPLDKPALGVNRLCGSGFQSIVNGAQSIAVGESEIVLAGGAENMSQTPFVVRNVRFGTALGQEYKFEDALWVGLADSHCNLPMGMTAEKLGAKYGITREEVDKFSLRSQTLWKAANDAGYFKEEMAPVSIKVKKQQIDVAVDEHPRPQTKIEDLQKLPSIFQKNGLVTAGSASGICDGAAAVILAGEDAVKKTGVKPIARLVGYATIGVDPSIMGIGPAPAIKNLLKVTGKTLNDIDLVEINEAFGAQTLACAKDLNLDINKLNVNGGAIALGHPLGASGTRITAHLIHELRRRNGKFAIGSACIGGGQGIALLIEAL</sequence>
<feature type="region of interest" description="Disordered" evidence="11">
    <location>
        <begin position="2028"/>
        <end position="2062"/>
    </location>
</feature>
<evidence type="ECO:0000256" key="11">
    <source>
        <dbReference type="SAM" id="MobiDB-lite"/>
    </source>
</evidence>
<evidence type="ECO:0000313" key="15">
    <source>
        <dbReference type="Proteomes" id="UP000639338"/>
    </source>
</evidence>
<dbReference type="PANTHER" id="PTHR23138:SF87">
    <property type="entry name" value="E3 SUMO-PROTEIN LIGASE RANBP2"/>
    <property type="match status" value="1"/>
</dbReference>
<dbReference type="SUPFAM" id="SSF48452">
    <property type="entry name" value="TPR-like"/>
    <property type="match status" value="1"/>
</dbReference>
<dbReference type="InterPro" id="IPR020616">
    <property type="entry name" value="Thiolase_N"/>
</dbReference>
<evidence type="ECO:0000256" key="2">
    <source>
        <dbReference type="ARBA" id="ARBA00010982"/>
    </source>
</evidence>
<feature type="domain" description="RanBP2-type" evidence="13">
    <location>
        <begin position="1636"/>
        <end position="1665"/>
    </location>
</feature>
<dbReference type="Pfam" id="PF02803">
    <property type="entry name" value="Thiolase_C"/>
    <property type="match status" value="1"/>
</dbReference>
<keyword evidence="10" id="KW-0802">TPR repeat</keyword>
<evidence type="ECO:0000256" key="5">
    <source>
        <dbReference type="ARBA" id="ARBA00022723"/>
    </source>
</evidence>
<feature type="region of interest" description="Disordered" evidence="11">
    <location>
        <begin position="2348"/>
        <end position="2394"/>
    </location>
</feature>
<evidence type="ECO:0000313" key="14">
    <source>
        <dbReference type="EMBL" id="KAF7993134.1"/>
    </source>
</evidence>
<feature type="region of interest" description="Disordered" evidence="11">
    <location>
        <begin position="1610"/>
        <end position="1630"/>
    </location>
</feature>
<feature type="domain" description="RanBP2-type" evidence="13">
    <location>
        <begin position="1565"/>
        <end position="1594"/>
    </location>
</feature>
<comment type="pathway">
    <text evidence="1">Lipid metabolism.</text>
</comment>
<dbReference type="NCBIfam" id="TIGR01930">
    <property type="entry name" value="AcCoA-C-Actrans"/>
    <property type="match status" value="1"/>
</dbReference>
<dbReference type="Gene3D" id="4.10.1060.10">
    <property type="entry name" value="Zinc finger, RanBP2-type"/>
    <property type="match status" value="2"/>
</dbReference>
<dbReference type="SUPFAM" id="SSF50729">
    <property type="entry name" value="PH domain-like"/>
    <property type="match status" value="3"/>
</dbReference>
<dbReference type="PROSITE" id="PS01358">
    <property type="entry name" value="ZF_RANBP2_1"/>
    <property type="match status" value="2"/>
</dbReference>
<dbReference type="GO" id="GO:0005096">
    <property type="term" value="F:GTPase activator activity"/>
    <property type="evidence" value="ECO:0007669"/>
    <property type="project" value="TreeGrafter"/>
</dbReference>
<feature type="compositionally biased region" description="Basic and acidic residues" evidence="11">
    <location>
        <begin position="795"/>
        <end position="805"/>
    </location>
</feature>
<feature type="compositionally biased region" description="Low complexity" evidence="11">
    <location>
        <begin position="2051"/>
        <end position="2062"/>
    </location>
</feature>
<dbReference type="FunFam" id="1.25.40.10:FF:000582">
    <property type="entry name" value="E3 SUMO-protein ligase RanBP2"/>
    <property type="match status" value="1"/>
</dbReference>
<feature type="compositionally biased region" description="Polar residues" evidence="11">
    <location>
        <begin position="945"/>
        <end position="956"/>
    </location>
</feature>
<feature type="region of interest" description="Disordered" evidence="11">
    <location>
        <begin position="1500"/>
        <end position="1520"/>
    </location>
</feature>
<feature type="region of interest" description="Disordered" evidence="11">
    <location>
        <begin position="1453"/>
        <end position="1476"/>
    </location>
</feature>
<keyword evidence="7" id="KW-0862">Zinc</keyword>
<feature type="compositionally biased region" description="Polar residues" evidence="11">
    <location>
        <begin position="1764"/>
        <end position="1776"/>
    </location>
</feature>
<dbReference type="PANTHER" id="PTHR23138">
    <property type="entry name" value="RAN BINDING PROTEIN"/>
    <property type="match status" value="1"/>
</dbReference>
<dbReference type="InterPro" id="IPR011990">
    <property type="entry name" value="TPR-like_helical_dom_sf"/>
</dbReference>
<evidence type="ECO:0000256" key="6">
    <source>
        <dbReference type="ARBA" id="ARBA00022771"/>
    </source>
</evidence>
<dbReference type="InterPro" id="IPR045255">
    <property type="entry name" value="RanBP1-like"/>
</dbReference>
<dbReference type="InterPro" id="IPR020613">
    <property type="entry name" value="Thiolase_CS"/>
</dbReference>
<feature type="compositionally biased region" description="Basic and acidic residues" evidence="11">
    <location>
        <begin position="1502"/>
        <end position="1511"/>
    </location>
</feature>
<dbReference type="SMART" id="SM00547">
    <property type="entry name" value="ZnF_RBZ"/>
    <property type="match status" value="2"/>
</dbReference>
<evidence type="ECO:0000256" key="1">
    <source>
        <dbReference type="ARBA" id="ARBA00005189"/>
    </source>
</evidence>
<evidence type="ECO:0000256" key="9">
    <source>
        <dbReference type="PROSITE-ProRule" id="PRU00322"/>
    </source>
</evidence>
<feature type="region of interest" description="Disordered" evidence="11">
    <location>
        <begin position="795"/>
        <end position="815"/>
    </location>
</feature>
<feature type="domain" description="RanBD1" evidence="12">
    <location>
        <begin position="2391"/>
        <end position="2527"/>
    </location>
</feature>
<dbReference type="InterPro" id="IPR016039">
    <property type="entry name" value="Thiolase-like"/>
</dbReference>
<evidence type="ECO:0000256" key="8">
    <source>
        <dbReference type="ARBA" id="ARBA00023315"/>
    </source>
</evidence>
<feature type="compositionally biased region" description="Acidic residues" evidence="11">
    <location>
        <begin position="2372"/>
        <end position="2387"/>
    </location>
</feature>
<dbReference type="EMBL" id="JACMRX010000003">
    <property type="protein sequence ID" value="KAF7993134.1"/>
    <property type="molecule type" value="Genomic_DNA"/>
</dbReference>
<name>A0A835CQQ5_APHGI</name>
<dbReference type="FunFam" id="2.30.29.30:FF:000018">
    <property type="entry name" value="E3 SUMO-protein ligase RanBP2"/>
    <property type="match status" value="3"/>
</dbReference>
<dbReference type="Pfam" id="PF00638">
    <property type="entry name" value="Ran_BP1"/>
    <property type="match status" value="3"/>
</dbReference>
<evidence type="ECO:0000259" key="12">
    <source>
        <dbReference type="PROSITE" id="PS50196"/>
    </source>
</evidence>
<dbReference type="InterPro" id="IPR000156">
    <property type="entry name" value="Ran_bind_dom"/>
</dbReference>
<feature type="compositionally biased region" description="Acidic residues" evidence="11">
    <location>
        <begin position="2539"/>
        <end position="2556"/>
    </location>
</feature>
<feature type="compositionally biased region" description="Polar residues" evidence="11">
    <location>
        <begin position="2352"/>
        <end position="2364"/>
    </location>
</feature>
<dbReference type="PROSITE" id="PS00099">
    <property type="entry name" value="THIOLASE_3"/>
    <property type="match status" value="1"/>
</dbReference>
<dbReference type="GO" id="GO:0005643">
    <property type="term" value="C:nuclear pore"/>
    <property type="evidence" value="ECO:0007669"/>
    <property type="project" value="TreeGrafter"/>
</dbReference>
<feature type="domain" description="RanBD1" evidence="12">
    <location>
        <begin position="1318"/>
        <end position="1451"/>
    </location>
</feature>
<comment type="caution">
    <text evidence="14">The sequence shown here is derived from an EMBL/GenBank/DDBJ whole genome shotgun (WGS) entry which is preliminary data.</text>
</comment>
<feature type="compositionally biased region" description="Basic and acidic residues" evidence="11">
    <location>
        <begin position="2528"/>
        <end position="2538"/>
    </location>
</feature>
<feature type="compositionally biased region" description="Polar residues" evidence="11">
    <location>
        <begin position="806"/>
        <end position="815"/>
    </location>
</feature>
<dbReference type="Gene3D" id="2.30.29.30">
    <property type="entry name" value="Pleckstrin-homology domain (PH domain)/Phosphotyrosine-binding domain (PTB)"/>
    <property type="match status" value="3"/>
</dbReference>
<evidence type="ECO:0000256" key="3">
    <source>
        <dbReference type="ARBA" id="ARBA00022553"/>
    </source>
</evidence>
<feature type="domain" description="RanBD1" evidence="12">
    <location>
        <begin position="1828"/>
        <end position="1956"/>
    </location>
</feature>
<feature type="region of interest" description="Disordered" evidence="11">
    <location>
        <begin position="2286"/>
        <end position="2312"/>
    </location>
</feature>
<dbReference type="InterPro" id="IPR002155">
    <property type="entry name" value="Thiolase"/>
</dbReference>
<dbReference type="GO" id="GO:0005737">
    <property type="term" value="C:cytoplasm"/>
    <property type="evidence" value="ECO:0007669"/>
    <property type="project" value="TreeGrafter"/>
</dbReference>
<dbReference type="SMART" id="SM00028">
    <property type="entry name" value="TPR"/>
    <property type="match status" value="2"/>
</dbReference>
<dbReference type="PROSITE" id="PS50196">
    <property type="entry name" value="RANBD1"/>
    <property type="match status" value="3"/>
</dbReference>
<keyword evidence="5" id="KW-0479">Metal-binding</keyword>
<dbReference type="Pfam" id="PF00641">
    <property type="entry name" value="Zn_ribbon_RanBP"/>
    <property type="match status" value="2"/>
</dbReference>
<dbReference type="SUPFAM" id="SSF53901">
    <property type="entry name" value="Thiolase-like"/>
    <property type="match status" value="2"/>
</dbReference>
<dbReference type="CDD" id="cd13179">
    <property type="entry name" value="RanBD_RanBP1"/>
    <property type="match status" value="1"/>
</dbReference>
<evidence type="ECO:0008006" key="16">
    <source>
        <dbReference type="Google" id="ProtNLM"/>
    </source>
</evidence>
<dbReference type="Proteomes" id="UP000639338">
    <property type="component" value="Unassembled WGS sequence"/>
</dbReference>
<dbReference type="InterPro" id="IPR001876">
    <property type="entry name" value="Znf_RanBP2"/>
</dbReference>
<feature type="compositionally biased region" description="Polar residues" evidence="11">
    <location>
        <begin position="2286"/>
        <end position="2302"/>
    </location>
</feature>
<dbReference type="PROSITE" id="PS50005">
    <property type="entry name" value="TPR"/>
    <property type="match status" value="1"/>
</dbReference>
<dbReference type="GO" id="GO:0006913">
    <property type="term" value="P:nucleocytoplasmic transport"/>
    <property type="evidence" value="ECO:0007669"/>
    <property type="project" value="InterPro"/>
</dbReference>
<dbReference type="CDD" id="cd00751">
    <property type="entry name" value="thiolase"/>
    <property type="match status" value="1"/>
</dbReference>
<feature type="region of interest" description="Disordered" evidence="11">
    <location>
        <begin position="1296"/>
        <end position="1319"/>
    </location>
</feature>
<keyword evidence="4" id="KW-0808">Transferase</keyword>
<protein>
    <recommendedName>
        <fullName evidence="16">E3 SUMO-protein ligase RanBP2</fullName>
    </recommendedName>
</protein>
<dbReference type="InterPro" id="IPR019734">
    <property type="entry name" value="TPR_rpt"/>
</dbReference>
<dbReference type="GO" id="GO:0008270">
    <property type="term" value="F:zinc ion binding"/>
    <property type="evidence" value="ECO:0007669"/>
    <property type="project" value="UniProtKB-KW"/>
</dbReference>
<comment type="similarity">
    <text evidence="2">Belongs to the thiolase-like superfamily. Thiolase family.</text>
</comment>
<organism evidence="14 15">
    <name type="scientific">Aphidius gifuensis</name>
    <name type="common">Parasitoid wasp</name>
    <dbReference type="NCBI Taxonomy" id="684658"/>
    <lineage>
        <taxon>Eukaryota</taxon>
        <taxon>Metazoa</taxon>
        <taxon>Ecdysozoa</taxon>
        <taxon>Arthropoda</taxon>
        <taxon>Hexapoda</taxon>
        <taxon>Insecta</taxon>
        <taxon>Pterygota</taxon>
        <taxon>Neoptera</taxon>
        <taxon>Endopterygota</taxon>
        <taxon>Hymenoptera</taxon>
        <taxon>Apocrita</taxon>
        <taxon>Ichneumonoidea</taxon>
        <taxon>Braconidae</taxon>
        <taxon>Aphidiinae</taxon>
        <taxon>Aphidius</taxon>
    </lineage>
</organism>
<keyword evidence="3" id="KW-0597">Phosphoprotein</keyword>
<feature type="compositionally biased region" description="Acidic residues" evidence="11">
    <location>
        <begin position="2564"/>
        <end position="2576"/>
    </location>
</feature>
<reference evidence="14 15" key="1">
    <citation type="submission" date="2020-08" db="EMBL/GenBank/DDBJ databases">
        <title>Aphidius gifuensis genome sequencing and assembly.</title>
        <authorList>
            <person name="Du Z."/>
        </authorList>
    </citation>
    <scope>NUCLEOTIDE SEQUENCE [LARGE SCALE GENOMIC DNA]</scope>
    <source>
        <strain evidence="14">YNYX2018</strain>
        <tissue evidence="14">Adults</tissue>
    </source>
</reference>
<dbReference type="PROSITE" id="PS50199">
    <property type="entry name" value="ZF_RANBP2_2"/>
    <property type="match status" value="2"/>
</dbReference>
<accession>A0A835CQQ5</accession>
<evidence type="ECO:0000256" key="10">
    <source>
        <dbReference type="PROSITE-ProRule" id="PRU00339"/>
    </source>
</evidence>
<keyword evidence="15" id="KW-1185">Reference proteome</keyword>
<dbReference type="InterPro" id="IPR020617">
    <property type="entry name" value="Thiolase_C"/>
</dbReference>
<dbReference type="InterPro" id="IPR036443">
    <property type="entry name" value="Znf_RanBP2_sf"/>
</dbReference>
<dbReference type="FunFam" id="3.40.47.10:FF:000010">
    <property type="entry name" value="Acetyl-CoA acetyltransferase (Thiolase)"/>
    <property type="match status" value="1"/>
</dbReference>
<dbReference type="InterPro" id="IPR011993">
    <property type="entry name" value="PH-like_dom_sf"/>
</dbReference>
<dbReference type="Pfam" id="PF00108">
    <property type="entry name" value="Thiolase_N"/>
    <property type="match status" value="1"/>
</dbReference>
<dbReference type="Gene3D" id="3.40.47.10">
    <property type="match status" value="2"/>
</dbReference>
<feature type="region of interest" description="Disordered" evidence="11">
    <location>
        <begin position="1756"/>
        <end position="1776"/>
    </location>
</feature>
<dbReference type="Gene3D" id="1.25.40.10">
    <property type="entry name" value="Tetratricopeptide repeat domain"/>
    <property type="match status" value="1"/>
</dbReference>
<feature type="repeat" description="TPR" evidence="10">
    <location>
        <begin position="60"/>
        <end position="93"/>
    </location>
</feature>
<proteinExistence type="inferred from homology"/>
<dbReference type="OrthoDB" id="5404651at2759"/>
<dbReference type="PROSITE" id="PS00737">
    <property type="entry name" value="THIOLASE_2"/>
    <property type="match status" value="1"/>
</dbReference>
<dbReference type="InterPro" id="IPR020615">
    <property type="entry name" value="Thiolase_acyl_enz_int_AS"/>
</dbReference>
<keyword evidence="8" id="KW-0012">Acyltransferase</keyword>
<feature type="region of interest" description="Disordered" evidence="11">
    <location>
        <begin position="937"/>
        <end position="959"/>
    </location>
</feature>
<dbReference type="InterPro" id="IPR045256">
    <property type="entry name" value="RanBP1_RanBD"/>
</dbReference>
<dbReference type="SUPFAM" id="SSF90209">
    <property type="entry name" value="Ran binding protein zinc finger-like"/>
    <property type="match status" value="1"/>
</dbReference>